<gene>
    <name evidence="9" type="ORF">PP2015_594</name>
</gene>
<evidence type="ECO:0000256" key="1">
    <source>
        <dbReference type="ARBA" id="ARBA00001974"/>
    </source>
</evidence>
<proteinExistence type="inferred from homology"/>
<dbReference type="STRING" id="161398.PP2015_594"/>
<dbReference type="InterPro" id="IPR051205">
    <property type="entry name" value="UbiH/COQ6_monooxygenase"/>
</dbReference>
<evidence type="ECO:0000313" key="9">
    <source>
        <dbReference type="EMBL" id="ALO41114.1"/>
    </source>
</evidence>
<protein>
    <submittedName>
        <fullName evidence="9">Monooxygenase FAD/NAD(P)-binding subunit</fullName>
    </submittedName>
</protein>
<dbReference type="GO" id="GO:0071949">
    <property type="term" value="F:FAD binding"/>
    <property type="evidence" value="ECO:0007669"/>
    <property type="project" value="InterPro"/>
</dbReference>
<dbReference type="PRINTS" id="PR00420">
    <property type="entry name" value="RNGMNOXGNASE"/>
</dbReference>
<dbReference type="KEGG" id="pphe:PP2015_594"/>
<evidence type="ECO:0000259" key="8">
    <source>
        <dbReference type="Pfam" id="PF01494"/>
    </source>
</evidence>
<dbReference type="UniPathway" id="UPA00232"/>
<reference evidence="9 10" key="1">
    <citation type="submission" date="2015-11" db="EMBL/GenBank/DDBJ databases">
        <authorList>
            <person name="Zhang Y."/>
            <person name="Guo Z."/>
        </authorList>
    </citation>
    <scope>NUCLEOTIDE SEQUENCE [LARGE SCALE GENOMIC DNA]</scope>
    <source>
        <strain evidence="9 10">KCTC 12086</strain>
    </source>
</reference>
<dbReference type="OrthoDB" id="9776898at2"/>
<evidence type="ECO:0000256" key="4">
    <source>
        <dbReference type="ARBA" id="ARBA00022630"/>
    </source>
</evidence>
<sequence length="392" mass="42846">MQQAQVCIVGGGCVGLTLALGLAKNNINVHVIDAGSEPAPLTEQFANRVSAISLASQTLFSELGAWDDILAQRTCAYTHMDVRDKDSFGKIAFNSTELDLPELGHIIENDAIRYALFQQLKQYSSATLSFNTRYQAIHQTDTDVLITLESGMPVMAKLLVAADGANSGIRTQFKMPITFWDYGHHAIVATVKTQETHSHTARQVFLPTGPLAFLPLSDELSQSIVWSTSPEQAQHLMSLDNAEFNKALNVAIDGQCGLCEVQDDRAVFPLKMRYAQQWVNGKIALMGDAAHTIHPLAGLGMNLGLKDAALLIKLLTDSKQEFASTRVLREYERARKLDAQKHIAMMQGLKELFEGDNPLKKLIRGVGLSMVDNLGPIKTLFAKEAVGKGSAK</sequence>
<keyword evidence="7 9" id="KW-0503">Monooxygenase</keyword>
<dbReference type="EMBL" id="CP013187">
    <property type="protein sequence ID" value="ALO41114.1"/>
    <property type="molecule type" value="Genomic_DNA"/>
</dbReference>
<dbReference type="AlphaFoldDB" id="A0A0S2JY90"/>
<dbReference type="SUPFAM" id="SSF51905">
    <property type="entry name" value="FAD/NAD(P)-binding domain"/>
    <property type="match status" value="1"/>
</dbReference>
<keyword evidence="10" id="KW-1185">Reference proteome</keyword>
<dbReference type="Pfam" id="PF01494">
    <property type="entry name" value="FAD_binding_3"/>
    <property type="match status" value="1"/>
</dbReference>
<comment type="cofactor">
    <cofactor evidence="1">
        <name>FAD</name>
        <dbReference type="ChEBI" id="CHEBI:57692"/>
    </cofactor>
</comment>
<dbReference type="Proteomes" id="UP000061457">
    <property type="component" value="Chromosome I"/>
</dbReference>
<accession>A0A0S2JY90</accession>
<comment type="pathway">
    <text evidence="2">Cofactor biosynthesis; ubiquinone biosynthesis.</text>
</comment>
<keyword evidence="5" id="KW-0274">FAD</keyword>
<evidence type="ECO:0000256" key="5">
    <source>
        <dbReference type="ARBA" id="ARBA00022827"/>
    </source>
</evidence>
<dbReference type="Gene3D" id="3.50.50.60">
    <property type="entry name" value="FAD/NAD(P)-binding domain"/>
    <property type="match status" value="2"/>
</dbReference>
<dbReference type="PATRIC" id="fig|161398.10.peg.603"/>
<evidence type="ECO:0000256" key="3">
    <source>
        <dbReference type="ARBA" id="ARBA00005349"/>
    </source>
</evidence>
<organism evidence="9 10">
    <name type="scientific">Pseudoalteromonas phenolica</name>
    <dbReference type="NCBI Taxonomy" id="161398"/>
    <lineage>
        <taxon>Bacteria</taxon>
        <taxon>Pseudomonadati</taxon>
        <taxon>Pseudomonadota</taxon>
        <taxon>Gammaproteobacteria</taxon>
        <taxon>Alteromonadales</taxon>
        <taxon>Pseudoalteromonadaceae</taxon>
        <taxon>Pseudoalteromonas</taxon>
    </lineage>
</organism>
<evidence type="ECO:0000256" key="6">
    <source>
        <dbReference type="ARBA" id="ARBA00023002"/>
    </source>
</evidence>
<comment type="similarity">
    <text evidence="3">Belongs to the UbiH/COQ6 family.</text>
</comment>
<dbReference type="PANTHER" id="PTHR43876">
    <property type="entry name" value="UBIQUINONE BIOSYNTHESIS MONOOXYGENASE COQ6, MITOCHONDRIAL"/>
    <property type="match status" value="1"/>
</dbReference>
<dbReference type="InterPro" id="IPR002938">
    <property type="entry name" value="FAD-bd"/>
</dbReference>
<evidence type="ECO:0000313" key="10">
    <source>
        <dbReference type="Proteomes" id="UP000061457"/>
    </source>
</evidence>
<dbReference type="GO" id="GO:0006744">
    <property type="term" value="P:ubiquinone biosynthetic process"/>
    <property type="evidence" value="ECO:0007669"/>
    <property type="project" value="UniProtKB-UniPathway"/>
</dbReference>
<feature type="domain" description="FAD-binding" evidence="8">
    <location>
        <begin position="4"/>
        <end position="342"/>
    </location>
</feature>
<dbReference type="RefSeq" id="WP_058028875.1">
    <property type="nucleotide sequence ID" value="NZ_CP013187.1"/>
</dbReference>
<keyword evidence="6" id="KW-0560">Oxidoreductase</keyword>
<dbReference type="InterPro" id="IPR036188">
    <property type="entry name" value="FAD/NAD-bd_sf"/>
</dbReference>
<name>A0A0S2JY90_9GAMM</name>
<dbReference type="PANTHER" id="PTHR43876:SF7">
    <property type="entry name" value="UBIQUINONE BIOSYNTHESIS MONOOXYGENASE COQ6, MITOCHONDRIAL"/>
    <property type="match status" value="1"/>
</dbReference>
<keyword evidence="4" id="KW-0285">Flavoprotein</keyword>
<evidence type="ECO:0000256" key="2">
    <source>
        <dbReference type="ARBA" id="ARBA00004749"/>
    </source>
</evidence>
<evidence type="ECO:0000256" key="7">
    <source>
        <dbReference type="ARBA" id="ARBA00023033"/>
    </source>
</evidence>
<dbReference type="NCBIfam" id="TIGR01988">
    <property type="entry name" value="Ubi-OHases"/>
    <property type="match status" value="1"/>
</dbReference>
<dbReference type="GO" id="GO:0019168">
    <property type="term" value="F:2-polyprenylphenol 6-hydroxylase activity"/>
    <property type="evidence" value="ECO:0007669"/>
    <property type="project" value="TreeGrafter"/>
</dbReference>
<dbReference type="InterPro" id="IPR010971">
    <property type="entry name" value="UbiH/COQ6"/>
</dbReference>